<feature type="signal peptide" evidence="2">
    <location>
        <begin position="1"/>
        <end position="24"/>
    </location>
</feature>
<organism evidence="3">
    <name type="scientific">Anopheles marajoara</name>
    <dbReference type="NCBI Taxonomy" id="58244"/>
    <lineage>
        <taxon>Eukaryota</taxon>
        <taxon>Metazoa</taxon>
        <taxon>Ecdysozoa</taxon>
        <taxon>Arthropoda</taxon>
        <taxon>Hexapoda</taxon>
        <taxon>Insecta</taxon>
        <taxon>Pterygota</taxon>
        <taxon>Neoptera</taxon>
        <taxon>Endopterygota</taxon>
        <taxon>Diptera</taxon>
        <taxon>Nematocera</taxon>
        <taxon>Culicoidea</taxon>
        <taxon>Culicidae</taxon>
        <taxon>Anophelinae</taxon>
        <taxon>Anopheles</taxon>
    </lineage>
</organism>
<keyword evidence="2" id="KW-0732">Signal</keyword>
<feature type="chain" id="PRO_5014979852" evidence="2">
    <location>
        <begin position="25"/>
        <end position="75"/>
    </location>
</feature>
<dbReference type="AlphaFoldDB" id="A0A2M4CD93"/>
<feature type="region of interest" description="Disordered" evidence="1">
    <location>
        <begin position="56"/>
        <end position="75"/>
    </location>
</feature>
<evidence type="ECO:0000256" key="2">
    <source>
        <dbReference type="SAM" id="SignalP"/>
    </source>
</evidence>
<sequence>MQQRFNLVVQCLMLNVGRLLVVNAKVPSTEHQVTVLIEQSFALRYAILKLTYHRTHDRHQGDHVADSRDDHVHQW</sequence>
<evidence type="ECO:0000256" key="1">
    <source>
        <dbReference type="SAM" id="MobiDB-lite"/>
    </source>
</evidence>
<feature type="compositionally biased region" description="Basic and acidic residues" evidence="1">
    <location>
        <begin position="58"/>
        <end position="75"/>
    </location>
</feature>
<evidence type="ECO:0000313" key="3">
    <source>
        <dbReference type="EMBL" id="MBW63131.1"/>
    </source>
</evidence>
<protein>
    <submittedName>
        <fullName evidence="3">Putative secreted protein</fullName>
    </submittedName>
</protein>
<dbReference type="EMBL" id="GGFJ01013990">
    <property type="protein sequence ID" value="MBW63131.1"/>
    <property type="molecule type" value="Transcribed_RNA"/>
</dbReference>
<name>A0A2M4CD93_9DIPT</name>
<accession>A0A2M4CD93</accession>
<reference evidence="3" key="1">
    <citation type="submission" date="2018-01" db="EMBL/GenBank/DDBJ databases">
        <title>An insight into the sialome of Amazonian anophelines.</title>
        <authorList>
            <person name="Ribeiro J.M."/>
            <person name="Scarpassa V."/>
            <person name="Calvo E."/>
        </authorList>
    </citation>
    <scope>NUCLEOTIDE SEQUENCE</scope>
    <source>
        <tissue evidence="3">Salivary glands</tissue>
    </source>
</reference>
<proteinExistence type="predicted"/>